<keyword evidence="2" id="KW-0648">Protein biosynthesis</keyword>
<gene>
    <name evidence="2" type="primary">def</name>
    <name evidence="3" type="ORF">J2S48_004030</name>
</gene>
<feature type="binding site" evidence="2">
    <location>
        <position position="110"/>
    </location>
    <ligand>
        <name>Fe cation</name>
        <dbReference type="ChEBI" id="CHEBI:24875"/>
    </ligand>
</feature>
<dbReference type="PANTHER" id="PTHR10458">
    <property type="entry name" value="PEPTIDE DEFORMYLASE"/>
    <property type="match status" value="1"/>
</dbReference>
<dbReference type="PRINTS" id="PR01576">
    <property type="entry name" value="PDEFORMYLASE"/>
</dbReference>
<keyword evidence="2" id="KW-0479">Metal-binding</keyword>
<dbReference type="CDD" id="cd00487">
    <property type="entry name" value="Pep_deformylase"/>
    <property type="match status" value="1"/>
</dbReference>
<accession>A0ABU2CT43</accession>
<feature type="binding site" evidence="2">
    <location>
        <position position="156"/>
    </location>
    <ligand>
        <name>Fe cation</name>
        <dbReference type="ChEBI" id="CHEBI:24875"/>
    </ligand>
</feature>
<organism evidence="3 4">
    <name type="scientific">Promicromonospora iranensis</name>
    <dbReference type="NCBI Taxonomy" id="1105144"/>
    <lineage>
        <taxon>Bacteria</taxon>
        <taxon>Bacillati</taxon>
        <taxon>Actinomycetota</taxon>
        <taxon>Actinomycetes</taxon>
        <taxon>Micrococcales</taxon>
        <taxon>Promicromonosporaceae</taxon>
        <taxon>Promicromonospora</taxon>
    </lineage>
</organism>
<comment type="similarity">
    <text evidence="1 2">Belongs to the polypeptide deformylase family.</text>
</comment>
<feature type="active site" evidence="2">
    <location>
        <position position="153"/>
    </location>
</feature>
<dbReference type="NCBIfam" id="NF001159">
    <property type="entry name" value="PRK00150.1-3"/>
    <property type="match status" value="1"/>
</dbReference>
<evidence type="ECO:0000313" key="4">
    <source>
        <dbReference type="Proteomes" id="UP001183585"/>
    </source>
</evidence>
<dbReference type="EMBL" id="JAVDYE010000001">
    <property type="protein sequence ID" value="MDR7384515.1"/>
    <property type="molecule type" value="Genomic_DNA"/>
</dbReference>
<proteinExistence type="inferred from homology"/>
<evidence type="ECO:0000313" key="3">
    <source>
        <dbReference type="EMBL" id="MDR7384515.1"/>
    </source>
</evidence>
<keyword evidence="4" id="KW-1185">Reference proteome</keyword>
<protein>
    <recommendedName>
        <fullName evidence="2">Peptide deformylase</fullName>
        <shortName evidence="2">PDF</shortName>
        <ecNumber evidence="2">3.5.1.88</ecNumber>
    </recommendedName>
    <alternativeName>
        <fullName evidence="2">Polypeptide deformylase</fullName>
    </alternativeName>
</protein>
<dbReference type="EC" id="3.5.1.88" evidence="2"/>
<reference evidence="3 4" key="1">
    <citation type="submission" date="2023-07" db="EMBL/GenBank/DDBJ databases">
        <title>Sequencing the genomes of 1000 actinobacteria strains.</title>
        <authorList>
            <person name="Klenk H.-P."/>
        </authorList>
    </citation>
    <scope>NUCLEOTIDE SEQUENCE [LARGE SCALE GENOMIC DNA]</scope>
    <source>
        <strain evidence="3 4">DSM 45554</strain>
    </source>
</reference>
<name>A0ABU2CT43_9MICO</name>
<dbReference type="RefSeq" id="WP_274992893.1">
    <property type="nucleotide sequence ID" value="NZ_JAJQQP010000003.1"/>
</dbReference>
<dbReference type="InterPro" id="IPR023635">
    <property type="entry name" value="Peptide_deformylase"/>
</dbReference>
<dbReference type="InterPro" id="IPR036821">
    <property type="entry name" value="Peptide_deformylase_sf"/>
</dbReference>
<dbReference type="Pfam" id="PF01327">
    <property type="entry name" value="Pep_deformylase"/>
    <property type="match status" value="1"/>
</dbReference>
<dbReference type="HAMAP" id="MF_00163">
    <property type="entry name" value="Pep_deformylase"/>
    <property type="match status" value="1"/>
</dbReference>
<feature type="binding site" evidence="2">
    <location>
        <position position="152"/>
    </location>
    <ligand>
        <name>Fe cation</name>
        <dbReference type="ChEBI" id="CHEBI:24875"/>
    </ligand>
</feature>
<comment type="cofactor">
    <cofactor evidence="2">
        <name>Fe(2+)</name>
        <dbReference type="ChEBI" id="CHEBI:29033"/>
    </cofactor>
    <text evidence="2">Binds 1 Fe(2+) ion.</text>
</comment>
<dbReference type="Proteomes" id="UP001183585">
    <property type="component" value="Unassembled WGS sequence"/>
</dbReference>
<dbReference type="PANTHER" id="PTHR10458:SF22">
    <property type="entry name" value="PEPTIDE DEFORMYLASE"/>
    <property type="match status" value="1"/>
</dbReference>
<sequence length="195" mass="21198">MTLPRSNCAWIDGAADDSVVTLGDPRLKAPTTAIGAADAGDLLATLVTRLRELNGAGLAAPQIGVSVRAAIVEVRRTDVFPDRPETGLIQLLDPVVVDRSDETTLDWEGCFSVPGYLGQTPRAERITVRYTTEAGETTTREFTGYTARVVQHEIDHLDGLVYLDRMPDLTSLTTAPNYLDHHRPVTNPATCRTAR</sequence>
<dbReference type="Gene3D" id="3.90.45.10">
    <property type="entry name" value="Peptide deformylase"/>
    <property type="match status" value="1"/>
</dbReference>
<dbReference type="NCBIfam" id="TIGR00079">
    <property type="entry name" value="pept_deformyl"/>
    <property type="match status" value="1"/>
</dbReference>
<comment type="function">
    <text evidence="2">Removes the formyl group from the N-terminal Met of newly synthesized proteins. Requires at least a dipeptide for an efficient rate of reaction. N-terminal L-methionine is a prerequisite for activity but the enzyme has broad specificity at other positions.</text>
</comment>
<evidence type="ECO:0000256" key="1">
    <source>
        <dbReference type="ARBA" id="ARBA00010759"/>
    </source>
</evidence>
<comment type="catalytic activity">
    <reaction evidence="2">
        <text>N-terminal N-formyl-L-methionyl-[peptide] + H2O = N-terminal L-methionyl-[peptide] + formate</text>
        <dbReference type="Rhea" id="RHEA:24420"/>
        <dbReference type="Rhea" id="RHEA-COMP:10639"/>
        <dbReference type="Rhea" id="RHEA-COMP:10640"/>
        <dbReference type="ChEBI" id="CHEBI:15377"/>
        <dbReference type="ChEBI" id="CHEBI:15740"/>
        <dbReference type="ChEBI" id="CHEBI:49298"/>
        <dbReference type="ChEBI" id="CHEBI:64731"/>
        <dbReference type="EC" id="3.5.1.88"/>
    </reaction>
</comment>
<comment type="caution">
    <text evidence="3">The sequence shown here is derived from an EMBL/GenBank/DDBJ whole genome shotgun (WGS) entry which is preliminary data.</text>
</comment>
<dbReference type="PIRSF" id="PIRSF004749">
    <property type="entry name" value="Pep_def"/>
    <property type="match status" value="1"/>
</dbReference>
<keyword evidence="2 3" id="KW-0378">Hydrolase</keyword>
<dbReference type="GO" id="GO:0042586">
    <property type="term" value="F:peptide deformylase activity"/>
    <property type="evidence" value="ECO:0007669"/>
    <property type="project" value="UniProtKB-EC"/>
</dbReference>
<keyword evidence="2" id="KW-0408">Iron</keyword>
<evidence type="ECO:0000256" key="2">
    <source>
        <dbReference type="HAMAP-Rule" id="MF_00163"/>
    </source>
</evidence>
<dbReference type="SUPFAM" id="SSF56420">
    <property type="entry name" value="Peptide deformylase"/>
    <property type="match status" value="1"/>
</dbReference>